<dbReference type="AlphaFoldDB" id="A0AAD5RW57"/>
<protein>
    <submittedName>
        <fullName evidence="2">Uncharacterized protein</fullName>
    </submittedName>
</protein>
<accession>A0AAD5RW57</accession>
<proteinExistence type="predicted"/>
<evidence type="ECO:0000256" key="1">
    <source>
        <dbReference type="SAM" id="MobiDB-lite"/>
    </source>
</evidence>
<evidence type="ECO:0000313" key="2">
    <source>
        <dbReference type="EMBL" id="KAJ2904950.1"/>
    </source>
</evidence>
<organism evidence="2 3">
    <name type="scientific">Zalerion maritima</name>
    <dbReference type="NCBI Taxonomy" id="339359"/>
    <lineage>
        <taxon>Eukaryota</taxon>
        <taxon>Fungi</taxon>
        <taxon>Dikarya</taxon>
        <taxon>Ascomycota</taxon>
        <taxon>Pezizomycotina</taxon>
        <taxon>Sordariomycetes</taxon>
        <taxon>Lulworthiomycetidae</taxon>
        <taxon>Lulworthiales</taxon>
        <taxon>Lulworthiaceae</taxon>
        <taxon>Zalerion</taxon>
    </lineage>
</organism>
<gene>
    <name evidence="2" type="ORF">MKZ38_006815</name>
</gene>
<reference evidence="2" key="1">
    <citation type="submission" date="2022-07" db="EMBL/GenBank/DDBJ databases">
        <title>Draft genome sequence of Zalerion maritima ATCC 34329, a (micro)plastics degrading marine fungus.</title>
        <authorList>
            <person name="Paco A."/>
            <person name="Goncalves M.F.M."/>
            <person name="Rocha-Santos T.A.P."/>
            <person name="Alves A."/>
        </authorList>
    </citation>
    <scope>NUCLEOTIDE SEQUENCE</scope>
    <source>
        <strain evidence="2">ATCC 34329</strain>
    </source>
</reference>
<feature type="compositionally biased region" description="Pro residues" evidence="1">
    <location>
        <begin position="51"/>
        <end position="62"/>
    </location>
</feature>
<feature type="region of interest" description="Disordered" evidence="1">
    <location>
        <begin position="42"/>
        <end position="153"/>
    </location>
</feature>
<comment type="caution">
    <text evidence="2">The sequence shown here is derived from an EMBL/GenBank/DDBJ whole genome shotgun (WGS) entry which is preliminary data.</text>
</comment>
<dbReference type="Proteomes" id="UP001201980">
    <property type="component" value="Unassembled WGS sequence"/>
</dbReference>
<keyword evidence="3" id="KW-1185">Reference proteome</keyword>
<feature type="compositionally biased region" description="Low complexity" evidence="1">
    <location>
        <begin position="63"/>
        <end position="72"/>
    </location>
</feature>
<evidence type="ECO:0000313" key="3">
    <source>
        <dbReference type="Proteomes" id="UP001201980"/>
    </source>
</evidence>
<sequence length="284" mass="32467">MPSPPPATTMVRSIRRTLSLFPPITALARMTVIIIPRAYRPFSTSPANFATPPPPPPPPSEPPSSARQQQQQHQEHKLDAPEPFVLSPREQQQTQASSSSSSSSSPPPRPRQALATSEQYKQFEHRKAVPKGPSLSEDPPPSPEESEQAERSPITTNPYLIYNRYKARKVWPPDVTQLSVQEQLRWEKKYKRRILKATECADWKRWIRFTQFVSIPAVVIYILLFAKFDEEVIPFYPVRKEVYSWFGVDIGPELTVPKKRGMPVDIGIMDLGVLDKENKFKKDR</sequence>
<dbReference type="EMBL" id="JAKWBI020000041">
    <property type="protein sequence ID" value="KAJ2904950.1"/>
    <property type="molecule type" value="Genomic_DNA"/>
</dbReference>
<name>A0AAD5RW57_9PEZI</name>